<comment type="caution">
    <text evidence="3">The sequence shown here is derived from an EMBL/GenBank/DDBJ whole genome shotgun (WGS) entry which is preliminary data.</text>
</comment>
<feature type="transmembrane region" description="Helical" evidence="2">
    <location>
        <begin position="130"/>
        <end position="152"/>
    </location>
</feature>
<keyword evidence="2" id="KW-0812">Transmembrane</keyword>
<feature type="transmembrane region" description="Helical" evidence="2">
    <location>
        <begin position="99"/>
        <end position="124"/>
    </location>
</feature>
<dbReference type="AlphaFoldDB" id="A0A225UUF4"/>
<organism evidence="3 4">
    <name type="scientific">Phytophthora megakarya</name>
    <dbReference type="NCBI Taxonomy" id="4795"/>
    <lineage>
        <taxon>Eukaryota</taxon>
        <taxon>Sar</taxon>
        <taxon>Stramenopiles</taxon>
        <taxon>Oomycota</taxon>
        <taxon>Peronosporomycetes</taxon>
        <taxon>Peronosporales</taxon>
        <taxon>Peronosporaceae</taxon>
        <taxon>Phytophthora</taxon>
    </lineage>
</organism>
<feature type="compositionally biased region" description="Polar residues" evidence="1">
    <location>
        <begin position="44"/>
        <end position="56"/>
    </location>
</feature>
<dbReference type="EMBL" id="NBNE01011479">
    <property type="protein sequence ID" value="OWY96561.1"/>
    <property type="molecule type" value="Genomic_DNA"/>
</dbReference>
<feature type="transmembrane region" description="Helical" evidence="2">
    <location>
        <begin position="218"/>
        <end position="239"/>
    </location>
</feature>
<accession>A0A225UUF4</accession>
<reference evidence="4" key="1">
    <citation type="submission" date="2017-03" db="EMBL/GenBank/DDBJ databases">
        <title>Phytopthora megakarya and P. palmivora, two closely related causual agents of cacao black pod achieved similar genome size and gene model numbers by different mechanisms.</title>
        <authorList>
            <person name="Ali S."/>
            <person name="Shao J."/>
            <person name="Larry D.J."/>
            <person name="Kronmiller B."/>
            <person name="Shen D."/>
            <person name="Strem M.D."/>
            <person name="Melnick R.L."/>
            <person name="Guiltinan M.J."/>
            <person name="Tyler B.M."/>
            <person name="Meinhardt L.W."/>
            <person name="Bailey B.A."/>
        </authorList>
    </citation>
    <scope>NUCLEOTIDE SEQUENCE [LARGE SCALE GENOMIC DNA]</scope>
    <source>
        <strain evidence="4">zdho120</strain>
    </source>
</reference>
<keyword evidence="4" id="KW-1185">Reference proteome</keyword>
<protein>
    <recommendedName>
        <fullName evidence="5">Transmembrane protein</fullName>
    </recommendedName>
</protein>
<proteinExistence type="predicted"/>
<evidence type="ECO:0008006" key="5">
    <source>
        <dbReference type="Google" id="ProtNLM"/>
    </source>
</evidence>
<evidence type="ECO:0000256" key="2">
    <source>
        <dbReference type="SAM" id="Phobius"/>
    </source>
</evidence>
<keyword evidence="2" id="KW-1133">Transmembrane helix</keyword>
<name>A0A225UUF4_9STRA</name>
<evidence type="ECO:0000313" key="4">
    <source>
        <dbReference type="Proteomes" id="UP000198211"/>
    </source>
</evidence>
<feature type="region of interest" description="Disordered" evidence="1">
    <location>
        <begin position="23"/>
        <end position="63"/>
    </location>
</feature>
<evidence type="ECO:0000313" key="3">
    <source>
        <dbReference type="EMBL" id="OWY96561.1"/>
    </source>
</evidence>
<keyword evidence="2" id="KW-0472">Membrane</keyword>
<feature type="transmembrane region" description="Helical" evidence="2">
    <location>
        <begin position="251"/>
        <end position="274"/>
    </location>
</feature>
<dbReference type="Proteomes" id="UP000198211">
    <property type="component" value="Unassembled WGS sequence"/>
</dbReference>
<evidence type="ECO:0000256" key="1">
    <source>
        <dbReference type="SAM" id="MobiDB-lite"/>
    </source>
</evidence>
<dbReference type="OrthoDB" id="116835at2759"/>
<sequence length="318" mass="35259">MVATTTYNGRLYPDFDAPADPRYTSYPNAHVPPMTTAESERLPLTSSAPAHNQPDPSNAYYVPPSYGPPLNEQHCHHPYSRHHRHHHCREHGRCKGQGFILSTLKLGLFHLLNAILGVVAFVAVVTSVHVAIGLIPLCCVGLLVFRGVVLLVQWLAKLDVKLSNYAASSGEERVLMFDTDQPLGGFEGLRLSPELAYFSPVSLLGALYFSTVKFVVSILSLVIVSVFASLPIVLLGFIPHHETVDLHQYPFTFYVMWGCLFILSIVAMHVVAWLSRALTHFFCCERVTASEYTIPIVQYPETATTMYGSSVPTRTNFA</sequence>
<gene>
    <name evidence="3" type="ORF">PHMEG_00033145</name>
</gene>